<dbReference type="InterPro" id="IPR023631">
    <property type="entry name" value="Amidase_dom"/>
</dbReference>
<reference evidence="4 5" key="1">
    <citation type="submission" date="2017-10" db="EMBL/GenBank/DDBJ databases">
        <title>Comparative genomics in systemic dimorphic fungi from Ajellomycetaceae.</title>
        <authorList>
            <person name="Munoz J.F."/>
            <person name="Mcewen J.G."/>
            <person name="Clay O.K."/>
            <person name="Cuomo C.A."/>
        </authorList>
    </citation>
    <scope>NUCLEOTIDE SEQUENCE [LARGE SCALE GENOMIC DNA]</scope>
    <source>
        <strain evidence="4 5">UAMH4076</strain>
    </source>
</reference>
<evidence type="ECO:0000313" key="5">
    <source>
        <dbReference type="Proteomes" id="UP000226031"/>
    </source>
</evidence>
<dbReference type="EMBL" id="PDND01000117">
    <property type="protein sequence ID" value="PGH31734.1"/>
    <property type="molecule type" value="Genomic_DNA"/>
</dbReference>
<keyword evidence="2" id="KW-0378">Hydrolase</keyword>
<dbReference type="Gene3D" id="3.90.1300.10">
    <property type="entry name" value="Amidase signature (AS) domain"/>
    <property type="match status" value="1"/>
</dbReference>
<evidence type="ECO:0000259" key="3">
    <source>
        <dbReference type="Pfam" id="PF01425"/>
    </source>
</evidence>
<proteinExistence type="inferred from homology"/>
<gene>
    <name evidence="4" type="ORF">GX50_05513</name>
</gene>
<dbReference type="AlphaFoldDB" id="A0A2B7Z5T7"/>
<dbReference type="Proteomes" id="UP000226031">
    <property type="component" value="Unassembled WGS sequence"/>
</dbReference>
<keyword evidence="4" id="KW-0808">Transferase</keyword>
<organism evidence="4 5">
    <name type="scientific">[Emmonsia] crescens</name>
    <dbReference type="NCBI Taxonomy" id="73230"/>
    <lineage>
        <taxon>Eukaryota</taxon>
        <taxon>Fungi</taxon>
        <taxon>Dikarya</taxon>
        <taxon>Ascomycota</taxon>
        <taxon>Pezizomycotina</taxon>
        <taxon>Eurotiomycetes</taxon>
        <taxon>Eurotiomycetidae</taxon>
        <taxon>Onygenales</taxon>
        <taxon>Ajellomycetaceae</taxon>
        <taxon>Emergomyces</taxon>
    </lineage>
</organism>
<evidence type="ECO:0000256" key="1">
    <source>
        <dbReference type="ARBA" id="ARBA00009199"/>
    </source>
</evidence>
<dbReference type="VEuPathDB" id="FungiDB:EMCG_07701"/>
<sequence>MVHWKEVVREKRRRQAESIPPSWRLPSIPADFVNSIDVIESCDILSSIEKEITKITDAPALLNKIATGELSSLEVTAAFCKRAAIAHQLINCCTEMFFERALDRAKELDGHLARTGNVVGPLHGLPISIKDGFDIEGVDTTVGWAGLIGKPAKKSGSVVIVADRLLPKEDFSQLS</sequence>
<comment type="similarity">
    <text evidence="1">Belongs to the amidase family.</text>
</comment>
<comment type="caution">
    <text evidence="4">The sequence shown here is derived from an EMBL/GenBank/DDBJ whole genome shotgun (WGS) entry which is preliminary data.</text>
</comment>
<dbReference type="Pfam" id="PF01425">
    <property type="entry name" value="Amidase"/>
    <property type="match status" value="1"/>
</dbReference>
<dbReference type="STRING" id="73230.A0A2B7Z5T7"/>
<dbReference type="GO" id="GO:0016740">
    <property type="term" value="F:transferase activity"/>
    <property type="evidence" value="ECO:0007669"/>
    <property type="project" value="UniProtKB-KW"/>
</dbReference>
<dbReference type="PANTHER" id="PTHR46072">
    <property type="entry name" value="AMIDASE-RELATED-RELATED"/>
    <property type="match status" value="1"/>
</dbReference>
<name>A0A2B7Z5T7_9EURO</name>
<feature type="domain" description="Amidase" evidence="3">
    <location>
        <begin position="74"/>
        <end position="159"/>
    </location>
</feature>
<dbReference type="GO" id="GO:0016787">
    <property type="term" value="F:hydrolase activity"/>
    <property type="evidence" value="ECO:0007669"/>
    <property type="project" value="UniProtKB-KW"/>
</dbReference>
<evidence type="ECO:0000256" key="2">
    <source>
        <dbReference type="ARBA" id="ARBA00022801"/>
    </source>
</evidence>
<keyword evidence="5" id="KW-1185">Reference proteome</keyword>
<dbReference type="InterPro" id="IPR036928">
    <property type="entry name" value="AS_sf"/>
</dbReference>
<accession>A0A2B7Z5T7</accession>
<protein>
    <submittedName>
        <fullName evidence="4">Glutamyl-tRNA (Gln) amidotransferase</fullName>
    </submittedName>
</protein>
<dbReference type="SUPFAM" id="SSF75304">
    <property type="entry name" value="Amidase signature (AS) enzymes"/>
    <property type="match status" value="1"/>
</dbReference>
<dbReference type="PANTHER" id="PTHR46072:SF1">
    <property type="entry name" value="AMIDASE"/>
    <property type="match status" value="1"/>
</dbReference>
<evidence type="ECO:0000313" key="4">
    <source>
        <dbReference type="EMBL" id="PGH31734.1"/>
    </source>
</evidence>